<dbReference type="OrthoDB" id="9799195at2"/>
<proteinExistence type="predicted"/>
<comment type="caution">
    <text evidence="2">The sequence shown here is derived from an EMBL/GenBank/DDBJ whole genome shotgun (WGS) entry which is preliminary data.</text>
</comment>
<feature type="domain" description="Histidine kinase/HSP90-like ATPase" evidence="1">
    <location>
        <begin position="34"/>
        <end position="134"/>
    </location>
</feature>
<dbReference type="SUPFAM" id="SSF55874">
    <property type="entry name" value="ATPase domain of HSP90 chaperone/DNA topoisomerase II/histidine kinase"/>
    <property type="match status" value="1"/>
</dbReference>
<gene>
    <name evidence="2" type="ORF">EBB45_18845</name>
</gene>
<dbReference type="AlphaFoldDB" id="A0A3N9U4Q6"/>
<dbReference type="InterPro" id="IPR003594">
    <property type="entry name" value="HATPase_dom"/>
</dbReference>
<dbReference type="CDD" id="cd16934">
    <property type="entry name" value="HATPase_RsbT-like"/>
    <property type="match status" value="1"/>
</dbReference>
<protein>
    <submittedName>
        <fullName evidence="2">Anti-sigma regulatory factor</fullName>
    </submittedName>
</protein>
<sequence>MSEKSIVEIVTEWDIVTARQQGRNEAKAIGFTTVDQARIATAISELAKNIYLYASEGDIIIERLEENNRIGIAITAIDKGPGIANLQSVLEDSFSNSGSSSVGIPAVKRLMDKLEIESEVGKGTKVRIEKWLKR</sequence>
<evidence type="ECO:0000313" key="2">
    <source>
        <dbReference type="EMBL" id="RQW71570.1"/>
    </source>
</evidence>
<dbReference type="Pfam" id="PF13581">
    <property type="entry name" value="HATPase_c_2"/>
    <property type="match status" value="1"/>
</dbReference>
<dbReference type="InterPro" id="IPR036890">
    <property type="entry name" value="HATPase_C_sf"/>
</dbReference>
<evidence type="ECO:0000313" key="3">
    <source>
        <dbReference type="Proteomes" id="UP000274033"/>
    </source>
</evidence>
<dbReference type="Proteomes" id="UP000274033">
    <property type="component" value="Unassembled WGS sequence"/>
</dbReference>
<accession>A0A3N9U4Q6</accession>
<name>A0A3N9U4Q6_9BACI</name>
<organism evidence="2 3">
    <name type="scientific">Lysinibacillus composti</name>
    <dbReference type="NCBI Taxonomy" id="720633"/>
    <lineage>
        <taxon>Bacteria</taxon>
        <taxon>Bacillati</taxon>
        <taxon>Bacillota</taxon>
        <taxon>Bacilli</taxon>
        <taxon>Bacillales</taxon>
        <taxon>Bacillaceae</taxon>
        <taxon>Lysinibacillus</taxon>
    </lineage>
</organism>
<dbReference type="EMBL" id="RRCT01000031">
    <property type="protein sequence ID" value="RQW71570.1"/>
    <property type="molecule type" value="Genomic_DNA"/>
</dbReference>
<reference evidence="2 3" key="1">
    <citation type="journal article" date="2013" name="J. Microbiol.">
        <title>Lysinibacillus chungkukjangi sp. nov., isolated from Chungkukjang, Korean fermented soybean food.</title>
        <authorList>
            <person name="Kim S.J."/>
            <person name="Jang Y.H."/>
            <person name="Hamada M."/>
            <person name="Ahn J.H."/>
            <person name="Weon H.Y."/>
            <person name="Suzuki K."/>
            <person name="Whang K.S."/>
            <person name="Kwon S.W."/>
        </authorList>
    </citation>
    <scope>NUCLEOTIDE SEQUENCE [LARGE SCALE GENOMIC DNA]</scope>
    <source>
        <strain evidence="2 3">MCCC 1A12701</strain>
    </source>
</reference>
<keyword evidence="3" id="KW-1185">Reference proteome</keyword>
<dbReference type="SMART" id="SM00387">
    <property type="entry name" value="HATPase_c"/>
    <property type="match status" value="1"/>
</dbReference>
<dbReference type="Gene3D" id="3.30.565.10">
    <property type="entry name" value="Histidine kinase-like ATPase, C-terminal domain"/>
    <property type="match status" value="1"/>
</dbReference>
<evidence type="ECO:0000259" key="1">
    <source>
        <dbReference type="SMART" id="SM00387"/>
    </source>
</evidence>
<dbReference type="RefSeq" id="WP_124766885.1">
    <property type="nucleotide sequence ID" value="NZ_JAFBDY010000033.1"/>
</dbReference>